<comment type="caution">
    <text evidence="2">The sequence shown here is derived from an EMBL/GenBank/DDBJ whole genome shotgun (WGS) entry which is preliminary data.</text>
</comment>
<dbReference type="Proteomes" id="UP000779900">
    <property type="component" value="Unassembled WGS sequence"/>
</dbReference>
<dbReference type="EMBL" id="VGIR01000036">
    <property type="protein sequence ID" value="MBM3331602.1"/>
    <property type="molecule type" value="Genomic_DNA"/>
</dbReference>
<sequence length="223" mass="23745">MSIQTRDFGDVAARARELGCQVPVGIALLPGNFATAAHAGGFCYHAAVPLVRSAWQRIGFEDEGPAARDTSGENGDCTAAHPMGCSEGLPPFSRPQAERSDHVTSESTKAESRMSDSGLATSSGIRTPIPSPQPPAPFPCDVPLVVFFGASLLGDQPWRVTVALGLVSSVLASQARRTGERGVRLDVVVERPRDRGYACIEYRGDAFGVVPLVRDVRRVWTGE</sequence>
<gene>
    <name evidence="2" type="ORF">FJY68_07080</name>
</gene>
<proteinExistence type="predicted"/>
<feature type="region of interest" description="Disordered" evidence="1">
    <location>
        <begin position="63"/>
        <end position="134"/>
    </location>
</feature>
<dbReference type="AlphaFoldDB" id="A0A938BTH0"/>
<evidence type="ECO:0000256" key="1">
    <source>
        <dbReference type="SAM" id="MobiDB-lite"/>
    </source>
</evidence>
<feature type="compositionally biased region" description="Basic and acidic residues" evidence="1">
    <location>
        <begin position="96"/>
        <end position="114"/>
    </location>
</feature>
<accession>A0A938BTH0</accession>
<protein>
    <submittedName>
        <fullName evidence="2">Uncharacterized protein</fullName>
    </submittedName>
</protein>
<reference evidence="2" key="1">
    <citation type="submission" date="2019-03" db="EMBL/GenBank/DDBJ databases">
        <title>Lake Tanganyika Metagenome-Assembled Genomes (MAGs).</title>
        <authorList>
            <person name="Tran P."/>
        </authorList>
    </citation>
    <scope>NUCLEOTIDE SEQUENCE</scope>
    <source>
        <strain evidence="2">K_DeepCast_150m_m2_040</strain>
    </source>
</reference>
<name>A0A938BTH0_UNCW3</name>
<organism evidence="2 3">
    <name type="scientific">candidate division WOR-3 bacterium</name>
    <dbReference type="NCBI Taxonomy" id="2052148"/>
    <lineage>
        <taxon>Bacteria</taxon>
        <taxon>Bacteria division WOR-3</taxon>
    </lineage>
</organism>
<evidence type="ECO:0000313" key="2">
    <source>
        <dbReference type="EMBL" id="MBM3331602.1"/>
    </source>
</evidence>
<evidence type="ECO:0000313" key="3">
    <source>
        <dbReference type="Proteomes" id="UP000779900"/>
    </source>
</evidence>